<name>A0A653YHS6_BACMY</name>
<dbReference type="AlphaFoldDB" id="A0A653YHS6"/>
<gene>
    <name evidence="1" type="ORF">BACI71_30860</name>
</gene>
<organism evidence="1 2">
    <name type="scientific">Bacillus mycoides</name>
    <dbReference type="NCBI Taxonomy" id="1405"/>
    <lineage>
        <taxon>Bacteria</taxon>
        <taxon>Bacillati</taxon>
        <taxon>Bacillota</taxon>
        <taxon>Bacilli</taxon>
        <taxon>Bacillales</taxon>
        <taxon>Bacillaceae</taxon>
        <taxon>Bacillus</taxon>
        <taxon>Bacillus cereus group</taxon>
    </lineage>
</organism>
<proteinExistence type="predicted"/>
<evidence type="ECO:0000313" key="2">
    <source>
        <dbReference type="Proteomes" id="UP000437562"/>
    </source>
</evidence>
<protein>
    <submittedName>
        <fullName evidence="1">Uncharacterized protein</fullName>
    </submittedName>
</protein>
<accession>A0A653YHS6</accession>
<evidence type="ECO:0000313" key="1">
    <source>
        <dbReference type="EMBL" id="VXC42020.1"/>
    </source>
</evidence>
<dbReference type="Proteomes" id="UP000437562">
    <property type="component" value="Unassembled WGS sequence"/>
</dbReference>
<dbReference type="EMBL" id="CABWMC010000023">
    <property type="protein sequence ID" value="VXC42020.1"/>
    <property type="molecule type" value="Genomic_DNA"/>
</dbReference>
<reference evidence="1 2" key="1">
    <citation type="submission" date="2019-10" db="EMBL/GenBank/DDBJ databases">
        <authorList>
            <person name="Karimi E."/>
        </authorList>
    </citation>
    <scope>NUCLEOTIDE SEQUENCE [LARGE SCALE GENOMIC DNA]</scope>
    <source>
        <strain evidence="1">Bacillus sp. 71</strain>
    </source>
</reference>
<sequence>MCCQSEFFHLCSSPFMRTLSFRIYKSLLTHHIGEPTKSYKNLQVRHKKFKFISYNIH</sequence>